<evidence type="ECO:0000259" key="5">
    <source>
        <dbReference type="PROSITE" id="PS50090"/>
    </source>
</evidence>
<proteinExistence type="predicted"/>
<evidence type="ECO:0000256" key="4">
    <source>
        <dbReference type="ARBA" id="ARBA00023242"/>
    </source>
</evidence>
<dbReference type="EMBL" id="JAPFFF010000040">
    <property type="protein sequence ID" value="KAK8841744.1"/>
    <property type="molecule type" value="Genomic_DNA"/>
</dbReference>
<gene>
    <name evidence="7" type="ORF">M9Y10_026691</name>
</gene>
<dbReference type="SUPFAM" id="SSF46689">
    <property type="entry name" value="Homeodomain-like"/>
    <property type="match status" value="1"/>
</dbReference>
<feature type="domain" description="HTH myb-type" evidence="6">
    <location>
        <begin position="140"/>
        <end position="195"/>
    </location>
</feature>
<dbReference type="InterPro" id="IPR017930">
    <property type="entry name" value="Myb_dom"/>
</dbReference>
<dbReference type="InterPro" id="IPR001005">
    <property type="entry name" value="SANT/Myb"/>
</dbReference>
<sequence length="326" mass="37684">MISFPCFAVNNAIYQSCGNVFNPNQTIPIVLSIPSFNCFDSYAPFSTISNPFLLNVNNQYFSMTGDISANNQISSFGISQQMKDELIKKMMSISPDLEKKEIKEDVIQNCIASDKKKKNDNNSVNDWSLNLGNDWSLDSNKKKNRAHFTKDEDEKIKELVKKFGSKHWSIVAAFMNGRTAKQCRDRYSNYLIPGIFQGEWSKEEDNLLIKLYNQYGSKWSIIQNHFPQRSSNSIKNRWYYFLRKTNCTENNDQTDVVNKEKVSKPKEEENDINEKSEIIEAQLMTIDDNSINGEIISQNNQEIDNPFSFDIGLFPNFEDEEWNGIN</sequence>
<evidence type="ECO:0008006" key="9">
    <source>
        <dbReference type="Google" id="ProtNLM"/>
    </source>
</evidence>
<evidence type="ECO:0000259" key="6">
    <source>
        <dbReference type="PROSITE" id="PS51294"/>
    </source>
</evidence>
<keyword evidence="3" id="KW-0804">Transcription</keyword>
<organism evidence="7 8">
    <name type="scientific">Tritrichomonas musculus</name>
    <dbReference type="NCBI Taxonomy" id="1915356"/>
    <lineage>
        <taxon>Eukaryota</taxon>
        <taxon>Metamonada</taxon>
        <taxon>Parabasalia</taxon>
        <taxon>Tritrichomonadida</taxon>
        <taxon>Tritrichomonadidae</taxon>
        <taxon>Tritrichomonas</taxon>
    </lineage>
</organism>
<dbReference type="CDD" id="cd00167">
    <property type="entry name" value="SANT"/>
    <property type="match status" value="2"/>
</dbReference>
<dbReference type="InterPro" id="IPR009057">
    <property type="entry name" value="Homeodomain-like_sf"/>
</dbReference>
<reference evidence="7 8" key="1">
    <citation type="submission" date="2024-04" db="EMBL/GenBank/DDBJ databases">
        <title>Tritrichomonas musculus Genome.</title>
        <authorList>
            <person name="Alves-Ferreira E."/>
            <person name="Grigg M."/>
            <person name="Lorenzi H."/>
            <person name="Galac M."/>
        </authorList>
    </citation>
    <scope>NUCLEOTIDE SEQUENCE [LARGE SCALE GENOMIC DNA]</scope>
    <source>
        <strain evidence="7 8">EAF2021</strain>
    </source>
</reference>
<dbReference type="InterPro" id="IPR051575">
    <property type="entry name" value="Myb-like_DNA-bd"/>
</dbReference>
<comment type="caution">
    <text evidence="7">The sequence shown here is derived from an EMBL/GenBank/DDBJ whole genome shotgun (WGS) entry which is preliminary data.</text>
</comment>
<accession>A0ABR2H6A6</accession>
<evidence type="ECO:0000313" key="8">
    <source>
        <dbReference type="Proteomes" id="UP001470230"/>
    </source>
</evidence>
<dbReference type="PANTHER" id="PTHR46621:SF1">
    <property type="entry name" value="SNRNA-ACTIVATING PROTEIN COMPLEX SUBUNIT 4"/>
    <property type="match status" value="1"/>
</dbReference>
<protein>
    <recommendedName>
        <fullName evidence="9">Myb-like DNA-binding domain containing protein</fullName>
    </recommendedName>
</protein>
<keyword evidence="4" id="KW-0539">Nucleus</keyword>
<dbReference type="Pfam" id="PF00249">
    <property type="entry name" value="Myb_DNA-binding"/>
    <property type="match status" value="2"/>
</dbReference>
<feature type="domain" description="Myb-like" evidence="5">
    <location>
        <begin position="140"/>
        <end position="191"/>
    </location>
</feature>
<dbReference type="Proteomes" id="UP001470230">
    <property type="component" value="Unassembled WGS sequence"/>
</dbReference>
<evidence type="ECO:0000256" key="3">
    <source>
        <dbReference type="ARBA" id="ARBA00023163"/>
    </source>
</evidence>
<keyword evidence="2" id="KW-0238">DNA-binding</keyword>
<feature type="domain" description="HTH myb-type" evidence="6">
    <location>
        <begin position="198"/>
        <end position="246"/>
    </location>
</feature>
<dbReference type="Gene3D" id="1.10.10.60">
    <property type="entry name" value="Homeodomain-like"/>
    <property type="match status" value="2"/>
</dbReference>
<feature type="domain" description="Myb-like" evidence="5">
    <location>
        <begin position="192"/>
        <end position="242"/>
    </location>
</feature>
<dbReference type="SMART" id="SM00717">
    <property type="entry name" value="SANT"/>
    <property type="match status" value="2"/>
</dbReference>
<name>A0ABR2H6A6_9EUKA</name>
<evidence type="ECO:0000256" key="2">
    <source>
        <dbReference type="ARBA" id="ARBA00023125"/>
    </source>
</evidence>
<dbReference type="PANTHER" id="PTHR46621">
    <property type="entry name" value="SNRNA-ACTIVATING PROTEIN COMPLEX SUBUNIT 4"/>
    <property type="match status" value="1"/>
</dbReference>
<evidence type="ECO:0000313" key="7">
    <source>
        <dbReference type="EMBL" id="KAK8841744.1"/>
    </source>
</evidence>
<dbReference type="PROSITE" id="PS50090">
    <property type="entry name" value="MYB_LIKE"/>
    <property type="match status" value="2"/>
</dbReference>
<keyword evidence="8" id="KW-1185">Reference proteome</keyword>
<keyword evidence="1" id="KW-0805">Transcription regulation</keyword>
<evidence type="ECO:0000256" key="1">
    <source>
        <dbReference type="ARBA" id="ARBA00023015"/>
    </source>
</evidence>
<dbReference type="PROSITE" id="PS51294">
    <property type="entry name" value="HTH_MYB"/>
    <property type="match status" value="2"/>
</dbReference>